<accession>A0ABU9VEP6</accession>
<evidence type="ECO:0000256" key="1">
    <source>
        <dbReference type="ARBA" id="ARBA00009437"/>
    </source>
</evidence>
<keyword evidence="7" id="KW-1185">Reference proteome</keyword>
<comment type="similarity">
    <text evidence="1">Belongs to the LysR transcriptional regulatory family.</text>
</comment>
<organism evidence="6 7">
    <name type="scientific">Alkalicoccobacillus gibsonii</name>
    <dbReference type="NCBI Taxonomy" id="79881"/>
    <lineage>
        <taxon>Bacteria</taxon>
        <taxon>Bacillati</taxon>
        <taxon>Bacillota</taxon>
        <taxon>Bacilli</taxon>
        <taxon>Bacillales</taxon>
        <taxon>Bacillaceae</taxon>
        <taxon>Alkalicoccobacillus</taxon>
    </lineage>
</organism>
<comment type="caution">
    <text evidence="6">The sequence shown here is derived from an EMBL/GenBank/DDBJ whole genome shotgun (WGS) entry which is preliminary data.</text>
</comment>
<dbReference type="EMBL" id="JBCITK010000001">
    <property type="protein sequence ID" value="MEN0642374.1"/>
    <property type="molecule type" value="Genomic_DNA"/>
</dbReference>
<evidence type="ECO:0000256" key="3">
    <source>
        <dbReference type="ARBA" id="ARBA00023125"/>
    </source>
</evidence>
<reference evidence="6 7" key="1">
    <citation type="submission" date="2024-03" db="EMBL/GenBank/DDBJ databases">
        <title>Bacilli Hybrid Assemblies.</title>
        <authorList>
            <person name="Kovac J."/>
        </authorList>
    </citation>
    <scope>NUCLEOTIDE SEQUENCE [LARGE SCALE GENOMIC DNA]</scope>
    <source>
        <strain evidence="6 7">FSL R7-0666</strain>
    </source>
</reference>
<dbReference type="PANTHER" id="PTHR30126:SF39">
    <property type="entry name" value="HTH-TYPE TRANSCRIPTIONAL REGULATOR CYSL"/>
    <property type="match status" value="1"/>
</dbReference>
<name>A0ABU9VEP6_9BACI</name>
<keyword evidence="4" id="KW-0804">Transcription</keyword>
<proteinExistence type="inferred from homology"/>
<dbReference type="Pfam" id="PF00126">
    <property type="entry name" value="HTH_1"/>
    <property type="match status" value="1"/>
</dbReference>
<evidence type="ECO:0000259" key="5">
    <source>
        <dbReference type="PROSITE" id="PS50931"/>
    </source>
</evidence>
<dbReference type="Gene3D" id="3.40.190.10">
    <property type="entry name" value="Periplasmic binding protein-like II"/>
    <property type="match status" value="2"/>
</dbReference>
<dbReference type="Pfam" id="PF03466">
    <property type="entry name" value="LysR_substrate"/>
    <property type="match status" value="1"/>
</dbReference>
<dbReference type="InterPro" id="IPR036390">
    <property type="entry name" value="WH_DNA-bd_sf"/>
</dbReference>
<dbReference type="SUPFAM" id="SSF53850">
    <property type="entry name" value="Periplasmic binding protein-like II"/>
    <property type="match status" value="1"/>
</dbReference>
<dbReference type="InterPro" id="IPR036388">
    <property type="entry name" value="WH-like_DNA-bd_sf"/>
</dbReference>
<dbReference type="Proteomes" id="UP001418796">
    <property type="component" value="Unassembled WGS sequence"/>
</dbReference>
<dbReference type="CDD" id="cd08420">
    <property type="entry name" value="PBP2_CysL_like"/>
    <property type="match status" value="1"/>
</dbReference>
<evidence type="ECO:0000313" key="6">
    <source>
        <dbReference type="EMBL" id="MEN0642374.1"/>
    </source>
</evidence>
<dbReference type="Gene3D" id="1.10.10.10">
    <property type="entry name" value="Winged helix-like DNA-binding domain superfamily/Winged helix DNA-binding domain"/>
    <property type="match status" value="1"/>
</dbReference>
<evidence type="ECO:0000256" key="4">
    <source>
        <dbReference type="ARBA" id="ARBA00023163"/>
    </source>
</evidence>
<sequence>MNLKWLELFCYIVEEGSLSAAGRRAYITQPSVTKYMNSLEDHYGSLLLHRTNGSVSPTSTGYELYEHAKTILSEYYNSLEAIEHLETGIQKQIIVGASYTIGEYIMPSVLARYQQLYPDSAIHLEINNTRTILRQLDNQQVDVAFIEGELTDQRLKKQVISYDHVQLVVGPTHPWAKRSSIYIKELMNEPYIARESKSSTRRIVERKLKERLNEYEVTPHLELNTNQAVKNAIQTGLGYGFASYYAVRHEIHHGLLVSIPLVNCKIERPFWRVKKPLRFEKPALETFEAIVSETLQTF</sequence>
<dbReference type="InterPro" id="IPR005119">
    <property type="entry name" value="LysR_subst-bd"/>
</dbReference>
<keyword evidence="2" id="KW-0805">Transcription regulation</keyword>
<evidence type="ECO:0000313" key="7">
    <source>
        <dbReference type="Proteomes" id="UP001418796"/>
    </source>
</evidence>
<feature type="domain" description="HTH lysR-type" evidence="5">
    <location>
        <begin position="1"/>
        <end position="58"/>
    </location>
</feature>
<protein>
    <submittedName>
        <fullName evidence="6">LysR family transcriptional regulator</fullName>
    </submittedName>
</protein>
<keyword evidence="3" id="KW-0238">DNA-binding</keyword>
<dbReference type="PROSITE" id="PS50931">
    <property type="entry name" value="HTH_LYSR"/>
    <property type="match status" value="1"/>
</dbReference>
<dbReference type="InterPro" id="IPR000847">
    <property type="entry name" value="LysR_HTH_N"/>
</dbReference>
<evidence type="ECO:0000256" key="2">
    <source>
        <dbReference type="ARBA" id="ARBA00023015"/>
    </source>
</evidence>
<gene>
    <name evidence="6" type="ORF">MKY91_04255</name>
</gene>
<dbReference type="SUPFAM" id="SSF46785">
    <property type="entry name" value="Winged helix' DNA-binding domain"/>
    <property type="match status" value="1"/>
</dbReference>
<dbReference type="PANTHER" id="PTHR30126">
    <property type="entry name" value="HTH-TYPE TRANSCRIPTIONAL REGULATOR"/>
    <property type="match status" value="1"/>
</dbReference>
<dbReference type="RefSeq" id="WP_343129504.1">
    <property type="nucleotide sequence ID" value="NZ_JBCITK010000001.1"/>
</dbReference>